<dbReference type="Proteomes" id="UP000821845">
    <property type="component" value="Chromosome 4"/>
</dbReference>
<accession>A0ACB7SE60</accession>
<keyword evidence="2" id="KW-1185">Reference proteome</keyword>
<dbReference type="EMBL" id="CM023484">
    <property type="protein sequence ID" value="KAH6932367.1"/>
    <property type="molecule type" value="Genomic_DNA"/>
</dbReference>
<comment type="caution">
    <text evidence="1">The sequence shown here is derived from an EMBL/GenBank/DDBJ whole genome shotgun (WGS) entry which is preliminary data.</text>
</comment>
<evidence type="ECO:0000313" key="2">
    <source>
        <dbReference type="Proteomes" id="UP000821845"/>
    </source>
</evidence>
<reference evidence="1" key="1">
    <citation type="submission" date="2020-05" db="EMBL/GenBank/DDBJ databases">
        <title>Large-scale comparative analyses of tick genomes elucidate their genetic diversity and vector capacities.</title>
        <authorList>
            <person name="Jia N."/>
            <person name="Wang J."/>
            <person name="Shi W."/>
            <person name="Du L."/>
            <person name="Sun Y."/>
            <person name="Zhan W."/>
            <person name="Jiang J."/>
            <person name="Wang Q."/>
            <person name="Zhang B."/>
            <person name="Ji P."/>
            <person name="Sakyi L.B."/>
            <person name="Cui X."/>
            <person name="Yuan T."/>
            <person name="Jiang B."/>
            <person name="Yang W."/>
            <person name="Lam T.T.-Y."/>
            <person name="Chang Q."/>
            <person name="Ding S."/>
            <person name="Wang X."/>
            <person name="Zhu J."/>
            <person name="Ruan X."/>
            <person name="Zhao L."/>
            <person name="Wei J."/>
            <person name="Que T."/>
            <person name="Du C."/>
            <person name="Cheng J."/>
            <person name="Dai P."/>
            <person name="Han X."/>
            <person name="Huang E."/>
            <person name="Gao Y."/>
            <person name="Liu J."/>
            <person name="Shao H."/>
            <person name="Ye R."/>
            <person name="Li L."/>
            <person name="Wei W."/>
            <person name="Wang X."/>
            <person name="Wang C."/>
            <person name="Yang T."/>
            <person name="Huo Q."/>
            <person name="Li W."/>
            <person name="Guo W."/>
            <person name="Chen H."/>
            <person name="Zhou L."/>
            <person name="Ni X."/>
            <person name="Tian J."/>
            <person name="Zhou Y."/>
            <person name="Sheng Y."/>
            <person name="Liu T."/>
            <person name="Pan Y."/>
            <person name="Xia L."/>
            <person name="Li J."/>
            <person name="Zhao F."/>
            <person name="Cao W."/>
        </authorList>
    </citation>
    <scope>NUCLEOTIDE SEQUENCE</scope>
    <source>
        <strain evidence="1">Hyas-2018</strain>
    </source>
</reference>
<name>A0ACB7SE60_HYAAI</name>
<organism evidence="1 2">
    <name type="scientific">Hyalomma asiaticum</name>
    <name type="common">Tick</name>
    <dbReference type="NCBI Taxonomy" id="266040"/>
    <lineage>
        <taxon>Eukaryota</taxon>
        <taxon>Metazoa</taxon>
        <taxon>Ecdysozoa</taxon>
        <taxon>Arthropoda</taxon>
        <taxon>Chelicerata</taxon>
        <taxon>Arachnida</taxon>
        <taxon>Acari</taxon>
        <taxon>Parasitiformes</taxon>
        <taxon>Ixodida</taxon>
        <taxon>Ixodoidea</taxon>
        <taxon>Ixodidae</taxon>
        <taxon>Hyalomminae</taxon>
        <taxon>Hyalomma</taxon>
    </lineage>
</organism>
<gene>
    <name evidence="1" type="ORF">HPB50_004896</name>
</gene>
<protein>
    <submittedName>
        <fullName evidence="1">Uncharacterized protein</fullName>
    </submittedName>
</protein>
<proteinExistence type="predicted"/>
<sequence>MPIMEELLQGPHGPLQKQSPTDTEVLLVPLCMEKQLELPGPGVDAVLKQQTALAVVDLGLPWLLERRWDDVCERVDSLLAKELNLIHPPHLRVPYNIGDPDEQQGTDIPTLSCLDVNWLPFGLRTLHYADKVYEALKAALIHRVMPPESQWLQQFLHEPNLVDRTPNQLLRHMQQLLGDKVDGLDSLLVQEIFLQKIPPDIKMHDLSKLAKLAGKIMAVAPTSVAAITSKPSPHEQLQEMKNEISRLMDSVAALHTGRITRFCLLIASHARVPHNTLVAGAPTSAQRDEEIPSDTNEEESLDEGASDLPKATPAKRKADSQSHPKKPTKCHKMDVCIASATEFWKTFEPYRFVCFFGAKLL</sequence>
<evidence type="ECO:0000313" key="1">
    <source>
        <dbReference type="EMBL" id="KAH6932367.1"/>
    </source>
</evidence>